<comment type="caution">
    <text evidence="3">The sequence shown here is derived from an EMBL/GenBank/DDBJ whole genome shotgun (WGS) entry which is preliminary data.</text>
</comment>
<keyword evidence="4" id="KW-1185">Reference proteome</keyword>
<evidence type="ECO:0000313" key="3">
    <source>
        <dbReference type="EMBL" id="KAL1595722.1"/>
    </source>
</evidence>
<proteinExistence type="predicted"/>
<feature type="compositionally biased region" description="Polar residues" evidence="2">
    <location>
        <begin position="274"/>
        <end position="286"/>
    </location>
</feature>
<name>A0ABR3QVC6_9PLEO</name>
<gene>
    <name evidence="3" type="ORF">SLS60_009411</name>
</gene>
<feature type="region of interest" description="Disordered" evidence="2">
    <location>
        <begin position="241"/>
        <end position="350"/>
    </location>
</feature>
<evidence type="ECO:0000256" key="2">
    <source>
        <dbReference type="SAM" id="MobiDB-lite"/>
    </source>
</evidence>
<accession>A0ABR3QVC6</accession>
<feature type="compositionally biased region" description="Basic and acidic residues" evidence="2">
    <location>
        <begin position="341"/>
        <end position="350"/>
    </location>
</feature>
<dbReference type="EMBL" id="JAKJXO020000015">
    <property type="protein sequence ID" value="KAL1595722.1"/>
    <property type="molecule type" value="Genomic_DNA"/>
</dbReference>
<keyword evidence="1" id="KW-0175">Coiled coil</keyword>
<sequence>MKVQEKGTDRRAELRVHVQEQVEELAEYGQYIDPDDKAICCYVPVEDGSVVKVAGRFHGTTFSVHWDLYVDGVLRKANNMVSKAVKYQKGVKLDFEEALYQTNDGLGDRKILDTQMKLVPVSGTFSQNGDVQETVGTIEVRLYVLRSFGEDWVLDDDVVTYLSNEDEEGEDIESKQATYKTIAPEYMIEFEKNVLELDKKTTKAWDKKLNARRPSKEPWAIFRFHYRSREAIEAQEMDLSYNPKSKGKGTGPHTLDLDLLPPLLVGAKPGQPNDGASTRAGSSTPIPDTPLTLGSPLIQRHPSPLPSPLAQRHPPIEDASSEATVVEEPLEKPETTLVEEPTEKQENDIRKTEELSKLTESAPASPIVATTPITTAVPVAPMLPAALSPTLPTTPALTLKRRLPPPLSTLPDPKRLKPLTLAETRRQLKAMKARREAVAKKRSDIKSELEPYTAQIAREQEKLAKELEEETRMWRDESQALREDSAILAEMKRERGEE</sequence>
<dbReference type="Proteomes" id="UP001521785">
    <property type="component" value="Unassembled WGS sequence"/>
</dbReference>
<feature type="coiled-coil region" evidence="1">
    <location>
        <begin position="421"/>
        <end position="484"/>
    </location>
</feature>
<reference evidence="3 4" key="1">
    <citation type="submission" date="2024-02" db="EMBL/GenBank/DDBJ databases">
        <title>De novo assembly and annotation of 12 fungi associated with fruit tree decline syndrome in Ontario, Canada.</title>
        <authorList>
            <person name="Sulman M."/>
            <person name="Ellouze W."/>
            <person name="Ilyukhin E."/>
        </authorList>
    </citation>
    <scope>NUCLEOTIDE SEQUENCE [LARGE SCALE GENOMIC DNA]</scope>
    <source>
        <strain evidence="3 4">M42-189</strain>
    </source>
</reference>
<evidence type="ECO:0000256" key="1">
    <source>
        <dbReference type="SAM" id="Coils"/>
    </source>
</evidence>
<organism evidence="3 4">
    <name type="scientific">Paraconiothyrium brasiliense</name>
    <dbReference type="NCBI Taxonomy" id="300254"/>
    <lineage>
        <taxon>Eukaryota</taxon>
        <taxon>Fungi</taxon>
        <taxon>Dikarya</taxon>
        <taxon>Ascomycota</taxon>
        <taxon>Pezizomycotina</taxon>
        <taxon>Dothideomycetes</taxon>
        <taxon>Pleosporomycetidae</taxon>
        <taxon>Pleosporales</taxon>
        <taxon>Massarineae</taxon>
        <taxon>Didymosphaeriaceae</taxon>
        <taxon>Paraconiothyrium</taxon>
    </lineage>
</organism>
<protein>
    <submittedName>
        <fullName evidence="3">Uncharacterized protein</fullName>
    </submittedName>
</protein>
<evidence type="ECO:0000313" key="4">
    <source>
        <dbReference type="Proteomes" id="UP001521785"/>
    </source>
</evidence>